<proteinExistence type="predicted"/>
<dbReference type="EC" id="3.1.13.-" evidence="1"/>
<evidence type="ECO:0000313" key="1">
    <source>
        <dbReference type="EMBL" id="EAR22452.1"/>
    </source>
</evidence>
<dbReference type="RefSeq" id="WP_005002836.1">
    <property type="nucleotide sequence ID" value="NZ_CH672427.1"/>
</dbReference>
<reference evidence="1 2" key="1">
    <citation type="submission" date="2006-02" db="EMBL/GenBank/DDBJ databases">
        <authorList>
            <person name="Waterbury J."/>
            <person name="Ferriera S."/>
            <person name="Johnson J."/>
            <person name="Kravitz S."/>
            <person name="Halpern A."/>
            <person name="Remington K."/>
            <person name="Beeson K."/>
            <person name="Tran B."/>
            <person name="Rogers Y.-H."/>
            <person name="Friedman R."/>
            <person name="Venter J.C."/>
        </authorList>
    </citation>
    <scope>NUCLEOTIDE SEQUENCE [LARGE SCALE GENOMIC DNA]</scope>
    <source>
        <strain evidence="1 2">Nb-231</strain>
    </source>
</reference>
<dbReference type="EMBL" id="AAOF01000003">
    <property type="protein sequence ID" value="EAR22452.1"/>
    <property type="molecule type" value="Genomic_DNA"/>
</dbReference>
<dbReference type="GO" id="GO:0016787">
    <property type="term" value="F:hydrolase activity"/>
    <property type="evidence" value="ECO:0007669"/>
    <property type="project" value="UniProtKB-KW"/>
</dbReference>
<dbReference type="OrthoDB" id="5465302at2"/>
<protein>
    <submittedName>
        <fullName evidence="1">Ribonuclease T</fullName>
        <ecNumber evidence="1">3.1.13.-</ecNumber>
    </submittedName>
</protein>
<name>A4BPF1_9GAMM</name>
<dbReference type="AlphaFoldDB" id="A4BPF1"/>
<dbReference type="HOGENOM" id="CLU_1342108_0_0_6"/>
<keyword evidence="1" id="KW-0378">Hydrolase</keyword>
<comment type="caution">
    <text evidence="1">The sequence shown here is derived from an EMBL/GenBank/DDBJ whole genome shotgun (WGS) entry which is preliminary data.</text>
</comment>
<accession>A4BPF1</accession>
<sequence>MRTLSILLLPCCFLLGCSSYQVVRIPVRDAELYPVSQTVGEISVGIDAIENRERAARYFGIDLLERGIMPVVITVSNHGKSRAEVNPADILLRQGNVVIDPLPLEHIINKVNDWRTSEATATQARHYLRNLSFQDRILMAGDTYRGVLFFPIGHQPDPPANGFAVLDVFAGHLLKLTVVVTALDEQSRHRFGPFTLTQPYFWMD</sequence>
<dbReference type="PROSITE" id="PS51257">
    <property type="entry name" value="PROKAR_LIPOPROTEIN"/>
    <property type="match status" value="1"/>
</dbReference>
<keyword evidence="2" id="KW-1185">Reference proteome</keyword>
<gene>
    <name evidence="1" type="ORF">NB231_11969</name>
</gene>
<evidence type="ECO:0000313" key="2">
    <source>
        <dbReference type="Proteomes" id="UP000003374"/>
    </source>
</evidence>
<dbReference type="Proteomes" id="UP000003374">
    <property type="component" value="Unassembled WGS sequence"/>
</dbReference>
<organism evidence="1 2">
    <name type="scientific">Nitrococcus mobilis Nb-231</name>
    <dbReference type="NCBI Taxonomy" id="314278"/>
    <lineage>
        <taxon>Bacteria</taxon>
        <taxon>Pseudomonadati</taxon>
        <taxon>Pseudomonadota</taxon>
        <taxon>Gammaproteobacteria</taxon>
        <taxon>Chromatiales</taxon>
        <taxon>Ectothiorhodospiraceae</taxon>
        <taxon>Nitrococcus</taxon>
    </lineage>
</organism>